<protein>
    <recommendedName>
        <fullName evidence="1">Flavodoxin domain-containing protein</fullName>
    </recommendedName>
</protein>
<evidence type="ECO:0000313" key="2">
    <source>
        <dbReference type="EMBL" id="EHI56924.1"/>
    </source>
</evidence>
<evidence type="ECO:0000313" key="3">
    <source>
        <dbReference type="Proteomes" id="UP000005384"/>
    </source>
</evidence>
<feature type="domain" description="Flavodoxin" evidence="1">
    <location>
        <begin position="9"/>
        <end position="147"/>
    </location>
</feature>
<sequence length="183" mass="20655">MKENIMKSIILYGSKYGTTKQYAEEFSRRTGIKVHSYTEVKNLSEYDTVIYFGSLYAGGVTGLPKTAKRLAGDGTQRLVIITVGLASPADKANADHIKESIRKQIPADIFQKADIMHLRGGIDYQKLHVTHRLMMKLFYNQLKKQPEQARSAETQAIIDTYNQTVNFVDFDSLTPVAELLHLL</sequence>
<dbReference type="PATRIC" id="fig|742737.3.peg.5121"/>
<dbReference type="HOGENOM" id="CLU_108839_0_0_9"/>
<dbReference type="AlphaFoldDB" id="G5INQ0"/>
<dbReference type="Gene3D" id="3.40.50.360">
    <property type="match status" value="1"/>
</dbReference>
<keyword evidence="3" id="KW-1185">Reference proteome</keyword>
<organism evidence="2 3">
    <name type="scientific">Hungatella hathewayi WAL-18680</name>
    <dbReference type="NCBI Taxonomy" id="742737"/>
    <lineage>
        <taxon>Bacteria</taxon>
        <taxon>Bacillati</taxon>
        <taxon>Bacillota</taxon>
        <taxon>Clostridia</taxon>
        <taxon>Lachnospirales</taxon>
        <taxon>Lachnospiraceae</taxon>
        <taxon>Hungatella</taxon>
    </lineage>
</organism>
<gene>
    <name evidence="2" type="ORF">HMPREF9473_05128</name>
</gene>
<dbReference type="EMBL" id="ADLN01000128">
    <property type="protein sequence ID" value="EHI56924.1"/>
    <property type="molecule type" value="Genomic_DNA"/>
</dbReference>
<dbReference type="GO" id="GO:0006783">
    <property type="term" value="P:heme biosynthetic process"/>
    <property type="evidence" value="ECO:0007669"/>
    <property type="project" value="TreeGrafter"/>
</dbReference>
<dbReference type="RefSeq" id="WP_006783116.1">
    <property type="nucleotide sequence ID" value="NZ_CP040506.1"/>
</dbReference>
<dbReference type="Pfam" id="PF12724">
    <property type="entry name" value="Flavodoxin_5"/>
    <property type="match status" value="1"/>
</dbReference>
<dbReference type="InterPro" id="IPR026816">
    <property type="entry name" value="Flavodoxin_dom"/>
</dbReference>
<dbReference type="SUPFAM" id="SSF52218">
    <property type="entry name" value="Flavoproteins"/>
    <property type="match status" value="1"/>
</dbReference>
<dbReference type="InterPro" id="IPR029039">
    <property type="entry name" value="Flavoprotein-like_sf"/>
</dbReference>
<dbReference type="GO" id="GO:0070819">
    <property type="term" value="F:menaquinone-dependent protoporphyrinogen oxidase activity"/>
    <property type="evidence" value="ECO:0007669"/>
    <property type="project" value="TreeGrafter"/>
</dbReference>
<dbReference type="PANTHER" id="PTHR38030">
    <property type="entry name" value="PROTOPORPHYRINOGEN IX DEHYDROGENASE [MENAQUINONE]"/>
    <property type="match status" value="1"/>
</dbReference>
<dbReference type="GO" id="GO:0010181">
    <property type="term" value="F:FMN binding"/>
    <property type="evidence" value="ECO:0007669"/>
    <property type="project" value="TreeGrafter"/>
</dbReference>
<dbReference type="InterPro" id="IPR052200">
    <property type="entry name" value="Protoporphyrinogen_IX_DH"/>
</dbReference>
<dbReference type="Proteomes" id="UP000005384">
    <property type="component" value="Unassembled WGS sequence"/>
</dbReference>
<reference evidence="2 3" key="1">
    <citation type="submission" date="2011-08" db="EMBL/GenBank/DDBJ databases">
        <title>The Genome Sequence of Clostridium hathewayi WAL-18680.</title>
        <authorList>
            <consortium name="The Broad Institute Genome Sequencing Platform"/>
            <person name="Earl A."/>
            <person name="Ward D."/>
            <person name="Feldgarden M."/>
            <person name="Gevers D."/>
            <person name="Finegold S.M."/>
            <person name="Summanen P.H."/>
            <person name="Molitoris D.R."/>
            <person name="Song M."/>
            <person name="Daigneault M."/>
            <person name="Allen-Vercoe E."/>
            <person name="Young S.K."/>
            <person name="Zeng Q."/>
            <person name="Gargeya S."/>
            <person name="Fitzgerald M."/>
            <person name="Haas B."/>
            <person name="Abouelleil A."/>
            <person name="Alvarado L."/>
            <person name="Arachchi H.M."/>
            <person name="Berlin A."/>
            <person name="Brown A."/>
            <person name="Chapman S.B."/>
            <person name="Chen Z."/>
            <person name="Dunbar C."/>
            <person name="Freedman E."/>
            <person name="Gearin G."/>
            <person name="Gellesch M."/>
            <person name="Goldberg J."/>
            <person name="Griggs A."/>
            <person name="Gujja S."/>
            <person name="Heiman D."/>
            <person name="Howarth C."/>
            <person name="Larson L."/>
            <person name="Lui A."/>
            <person name="MacDonald P.J.P."/>
            <person name="Montmayeur A."/>
            <person name="Murphy C."/>
            <person name="Neiman D."/>
            <person name="Pearson M."/>
            <person name="Priest M."/>
            <person name="Roberts A."/>
            <person name="Saif S."/>
            <person name="Shea T."/>
            <person name="Shenoy N."/>
            <person name="Sisk P."/>
            <person name="Stolte C."/>
            <person name="Sykes S."/>
            <person name="Wortman J."/>
            <person name="Nusbaum C."/>
            <person name="Birren B."/>
        </authorList>
    </citation>
    <scope>NUCLEOTIDE SEQUENCE [LARGE SCALE GENOMIC DNA]</scope>
    <source>
        <strain evidence="2 3">WAL-18680</strain>
    </source>
</reference>
<evidence type="ECO:0000259" key="1">
    <source>
        <dbReference type="Pfam" id="PF12724"/>
    </source>
</evidence>
<proteinExistence type="predicted"/>
<accession>G5INQ0</accession>
<dbReference type="PANTHER" id="PTHR38030:SF2">
    <property type="entry name" value="PROTOPORPHYRINOGEN IX DEHYDROGENASE [QUINONE]"/>
    <property type="match status" value="1"/>
</dbReference>
<name>G5INQ0_9FIRM</name>
<comment type="caution">
    <text evidence="2">The sequence shown here is derived from an EMBL/GenBank/DDBJ whole genome shotgun (WGS) entry which is preliminary data.</text>
</comment>